<evidence type="ECO:0000259" key="5">
    <source>
        <dbReference type="PROSITE" id="PS50977"/>
    </source>
</evidence>
<dbReference type="GO" id="GO:0000976">
    <property type="term" value="F:transcription cis-regulatory region binding"/>
    <property type="evidence" value="ECO:0007669"/>
    <property type="project" value="TreeGrafter"/>
</dbReference>
<dbReference type="SUPFAM" id="SSF48498">
    <property type="entry name" value="Tetracyclin repressor-like, C-terminal domain"/>
    <property type="match status" value="1"/>
</dbReference>
<accession>A0A3N4D7V1</accession>
<dbReference type="GeneID" id="64408350"/>
<evidence type="ECO:0000256" key="4">
    <source>
        <dbReference type="PROSITE-ProRule" id="PRU00335"/>
    </source>
</evidence>
<keyword evidence="1" id="KW-0805">Transcription regulation</keyword>
<feature type="DNA-binding region" description="H-T-H motif" evidence="4">
    <location>
        <begin position="33"/>
        <end position="52"/>
    </location>
</feature>
<dbReference type="EMBL" id="CP072385">
    <property type="protein sequence ID" value="QUC11273.1"/>
    <property type="molecule type" value="Genomic_DNA"/>
</dbReference>
<dbReference type="RefSeq" id="WP_014847957.1">
    <property type="nucleotide sequence ID" value="NZ_CP040007.1"/>
</dbReference>
<keyword evidence="2 4" id="KW-0238">DNA-binding</keyword>
<dbReference type="EMBL" id="LR134406">
    <property type="protein sequence ID" value="VEH71619.1"/>
    <property type="molecule type" value="Genomic_DNA"/>
</dbReference>
<dbReference type="InterPro" id="IPR036271">
    <property type="entry name" value="Tet_transcr_reg_TetR-rel_C_sf"/>
</dbReference>
<reference evidence="6" key="2">
    <citation type="submission" date="2021-03" db="EMBL/GenBank/DDBJ databases">
        <title>Human Oral Microbial Genomes.</title>
        <authorList>
            <person name="Johnston C.D."/>
            <person name="Chen T."/>
            <person name="Dewhirst F.E."/>
        </authorList>
    </citation>
    <scope>NUCLEOTIDE SEQUENCE</scope>
    <source>
        <strain evidence="6">F0714</strain>
    </source>
</reference>
<evidence type="ECO:0000256" key="3">
    <source>
        <dbReference type="ARBA" id="ARBA00023163"/>
    </source>
</evidence>
<organism evidence="7 8">
    <name type="scientific">Arachnia propionica</name>
    <dbReference type="NCBI Taxonomy" id="1750"/>
    <lineage>
        <taxon>Bacteria</taxon>
        <taxon>Bacillati</taxon>
        <taxon>Actinomycetota</taxon>
        <taxon>Actinomycetes</taxon>
        <taxon>Propionibacteriales</taxon>
        <taxon>Propionibacteriaceae</taxon>
        <taxon>Arachnia</taxon>
    </lineage>
</organism>
<name>A0A3N4D7V1_9ACTN</name>
<dbReference type="SUPFAM" id="SSF46689">
    <property type="entry name" value="Homeodomain-like"/>
    <property type="match status" value="1"/>
</dbReference>
<evidence type="ECO:0000256" key="1">
    <source>
        <dbReference type="ARBA" id="ARBA00023015"/>
    </source>
</evidence>
<dbReference type="InterPro" id="IPR001647">
    <property type="entry name" value="HTH_TetR"/>
</dbReference>
<dbReference type="InterPro" id="IPR023772">
    <property type="entry name" value="DNA-bd_HTH_TetR-type_CS"/>
</dbReference>
<dbReference type="Proteomes" id="UP000677180">
    <property type="component" value="Chromosome"/>
</dbReference>
<dbReference type="Gene3D" id="1.10.357.10">
    <property type="entry name" value="Tetracycline Repressor, domain 2"/>
    <property type="match status" value="1"/>
</dbReference>
<evidence type="ECO:0000256" key="2">
    <source>
        <dbReference type="ARBA" id="ARBA00023125"/>
    </source>
</evidence>
<dbReference type="OMA" id="FFNYYPY"/>
<keyword evidence="3" id="KW-0804">Transcription</keyword>
<dbReference type="OrthoDB" id="3731192at2"/>
<dbReference type="InterPro" id="IPR009057">
    <property type="entry name" value="Homeodomain-like_sf"/>
</dbReference>
<dbReference type="Proteomes" id="UP000273044">
    <property type="component" value="Chromosome"/>
</dbReference>
<evidence type="ECO:0000313" key="6">
    <source>
        <dbReference type="EMBL" id="QUC11273.1"/>
    </source>
</evidence>
<protein>
    <submittedName>
        <fullName evidence="7">HTH-type transcriptional repressor Bm3R1</fullName>
    </submittedName>
    <submittedName>
        <fullName evidence="6">Helix-turn-helix transcriptional regulator</fullName>
    </submittedName>
</protein>
<feature type="domain" description="HTH tetR-type" evidence="5">
    <location>
        <begin position="10"/>
        <end position="70"/>
    </location>
</feature>
<evidence type="ECO:0000313" key="8">
    <source>
        <dbReference type="Proteomes" id="UP000273044"/>
    </source>
</evidence>
<dbReference type="PANTHER" id="PTHR30055:SF234">
    <property type="entry name" value="HTH-TYPE TRANSCRIPTIONAL REGULATOR BETI"/>
    <property type="match status" value="1"/>
</dbReference>
<dbReference type="InterPro" id="IPR050109">
    <property type="entry name" value="HTH-type_TetR-like_transc_reg"/>
</dbReference>
<dbReference type="PANTHER" id="PTHR30055">
    <property type="entry name" value="HTH-TYPE TRANSCRIPTIONAL REGULATOR RUTR"/>
    <property type="match status" value="1"/>
</dbReference>
<gene>
    <name evidence="7" type="primary">bm3R1</name>
    <name evidence="6" type="ORF">J5A53_00770</name>
    <name evidence="7" type="ORF">NCTC12967_02945</name>
</gene>
<dbReference type="PRINTS" id="PR00455">
    <property type="entry name" value="HTHTETR"/>
</dbReference>
<sequence>MSDRVSRRRARTRERIFTEAMRLFAERGFDAVTVADITEAADIGKGTFFTHFPSKRDVFRYLGEQVVRVVLDADVGDGTAEERLRRMLDAAADWLEAHPEPARQMVKARSFNLSLDLGSENQKRFNAAVADILAAGRSSGELRDDVPLGAAALAVQCGYYACVMTWAAHPDGETLRDRLATSLDIILNGLK</sequence>
<proteinExistence type="predicted"/>
<dbReference type="AlphaFoldDB" id="A0A3N4D7V1"/>
<dbReference type="GO" id="GO:0003700">
    <property type="term" value="F:DNA-binding transcription factor activity"/>
    <property type="evidence" value="ECO:0007669"/>
    <property type="project" value="TreeGrafter"/>
</dbReference>
<dbReference type="Pfam" id="PF00440">
    <property type="entry name" value="TetR_N"/>
    <property type="match status" value="1"/>
</dbReference>
<dbReference type="PROSITE" id="PS50977">
    <property type="entry name" value="HTH_TETR_2"/>
    <property type="match status" value="1"/>
</dbReference>
<dbReference type="PROSITE" id="PS01081">
    <property type="entry name" value="HTH_TETR_1"/>
    <property type="match status" value="1"/>
</dbReference>
<dbReference type="InterPro" id="IPR049444">
    <property type="entry name" value="TetR_C_44"/>
</dbReference>
<dbReference type="Pfam" id="PF21776">
    <property type="entry name" value="TetR_C_44"/>
    <property type="match status" value="1"/>
</dbReference>
<keyword evidence="8" id="KW-1185">Reference proteome</keyword>
<reference evidence="7 8" key="1">
    <citation type="submission" date="2018-12" db="EMBL/GenBank/DDBJ databases">
        <authorList>
            <consortium name="Pathogen Informatics"/>
        </authorList>
    </citation>
    <scope>NUCLEOTIDE SEQUENCE [LARGE SCALE GENOMIC DNA]</scope>
    <source>
        <strain evidence="7 8">NCTC12967</strain>
    </source>
</reference>
<evidence type="ECO:0000313" key="7">
    <source>
        <dbReference type="EMBL" id="VEH71619.1"/>
    </source>
</evidence>